<dbReference type="OrthoDB" id="1431934at2759"/>
<evidence type="ECO:0000259" key="2">
    <source>
        <dbReference type="PROSITE" id="PS50011"/>
    </source>
</evidence>
<dbReference type="InterPro" id="IPR053083">
    <property type="entry name" value="TF_kinase-domain_protein"/>
</dbReference>
<keyword evidence="4" id="KW-1185">Reference proteome</keyword>
<evidence type="ECO:0000313" key="4">
    <source>
        <dbReference type="Proteomes" id="UP000651452"/>
    </source>
</evidence>
<gene>
    <name evidence="3" type="ORF">EKO04_009105</name>
</gene>
<feature type="compositionally biased region" description="Acidic residues" evidence="1">
    <location>
        <begin position="463"/>
        <end position="472"/>
    </location>
</feature>
<proteinExistence type="predicted"/>
<dbReference type="Proteomes" id="UP000651452">
    <property type="component" value="Unassembled WGS sequence"/>
</dbReference>
<dbReference type="Gene3D" id="1.10.510.10">
    <property type="entry name" value="Transferase(Phosphotransferase) domain 1"/>
    <property type="match status" value="1"/>
</dbReference>
<dbReference type="PANTHER" id="PTHR44305:SF2">
    <property type="entry name" value="SI:DKEY-192D15.2"/>
    <property type="match status" value="1"/>
</dbReference>
<dbReference type="InterPro" id="IPR000719">
    <property type="entry name" value="Prot_kinase_dom"/>
</dbReference>
<dbReference type="InterPro" id="IPR011009">
    <property type="entry name" value="Kinase-like_dom_sf"/>
</dbReference>
<dbReference type="GO" id="GO:0004672">
    <property type="term" value="F:protein kinase activity"/>
    <property type="evidence" value="ECO:0007669"/>
    <property type="project" value="InterPro"/>
</dbReference>
<accession>A0A8H7IV65</accession>
<sequence>MVKQPPFDSDRTYFNRDAKPWIAQNRTWTPAQTNTTLDTLWSGDAAIRALYRAHRTGLNRGVLATFVPGRVTIPLHPFLGADVVAARQNRQVPPLRNANGGLLVAPVVAPAIPAAPGIPVAPGIPAASGVPAAPAIPAPGTDQATQTIAAPASAAAPAALANPYQFDFWPPQPWDEDPDTSALPSFEELQKNNPLAIKRYMSEKPLMWKEVETRWRGGRFLAAGGYGAAGLWCRIDERNNVVERMVVKDCEMTANQYSIPTHWRDQVPKEIALHRRVDRKRKREDTSDVGFEHLVEHHGYRLMMRRRRYRLYLEYYAGGDFGRPVKDIYPYWSQIYRNDDHFKQLDPSGLLEIPTVPEGLIWYVLRSLVKALLILQHGTTSHTETDPEWKSITHLDLNINNTFIRTDPANKKKAQLVLADFVMTGNPPYPLGEKTDVWKLGALIWELMTCSRDNDEPVREDHPDDENEDEYGEPTLSKISVTSVDYKSNLTENAMFPDPWRFYPSAHRYSKDLKWVVRNCLHWAPEARSSLKQLDRDIEGYISRNPMVMNNATALLEQSDDPFEVGRRFRKHRR</sequence>
<dbReference type="GO" id="GO:0005524">
    <property type="term" value="F:ATP binding"/>
    <property type="evidence" value="ECO:0007669"/>
    <property type="project" value="InterPro"/>
</dbReference>
<dbReference type="PROSITE" id="PS50011">
    <property type="entry name" value="PROTEIN_KINASE_DOM"/>
    <property type="match status" value="1"/>
</dbReference>
<dbReference type="AlphaFoldDB" id="A0A8H7IV65"/>
<organism evidence="3 4">
    <name type="scientific">Ascochyta lentis</name>
    <dbReference type="NCBI Taxonomy" id="205686"/>
    <lineage>
        <taxon>Eukaryota</taxon>
        <taxon>Fungi</taxon>
        <taxon>Dikarya</taxon>
        <taxon>Ascomycota</taxon>
        <taxon>Pezizomycotina</taxon>
        <taxon>Dothideomycetes</taxon>
        <taxon>Pleosporomycetidae</taxon>
        <taxon>Pleosporales</taxon>
        <taxon>Pleosporineae</taxon>
        <taxon>Didymellaceae</taxon>
        <taxon>Ascochyta</taxon>
    </lineage>
</organism>
<dbReference type="SMART" id="SM00220">
    <property type="entry name" value="S_TKc"/>
    <property type="match status" value="1"/>
</dbReference>
<protein>
    <recommendedName>
        <fullName evidence="2">Protein kinase domain-containing protein</fullName>
    </recommendedName>
</protein>
<name>A0A8H7IV65_9PLEO</name>
<dbReference type="EMBL" id="RZGK01000017">
    <property type="protein sequence ID" value="KAF9692809.1"/>
    <property type="molecule type" value="Genomic_DNA"/>
</dbReference>
<feature type="region of interest" description="Disordered" evidence="1">
    <location>
        <begin position="454"/>
        <end position="474"/>
    </location>
</feature>
<reference evidence="3" key="1">
    <citation type="submission" date="2018-12" db="EMBL/GenBank/DDBJ databases">
        <authorList>
            <person name="Syme R.A."/>
            <person name="Farfan-Caceres L."/>
            <person name="Lichtenzveig J."/>
        </authorList>
    </citation>
    <scope>NUCLEOTIDE SEQUENCE</scope>
    <source>
        <strain evidence="3">Al4</strain>
    </source>
</reference>
<reference evidence="3" key="2">
    <citation type="submission" date="2020-09" db="EMBL/GenBank/DDBJ databases">
        <title>Reference genome assembly for Australian Ascochyta lentis isolate Al4.</title>
        <authorList>
            <person name="Lee R.C."/>
            <person name="Farfan-Caceres L.M."/>
            <person name="Debler J.W."/>
            <person name="Williams A.H."/>
            <person name="Henares B.M."/>
        </authorList>
    </citation>
    <scope>NUCLEOTIDE SEQUENCE</scope>
    <source>
        <strain evidence="3">Al4</strain>
    </source>
</reference>
<comment type="caution">
    <text evidence="3">The sequence shown here is derived from an EMBL/GenBank/DDBJ whole genome shotgun (WGS) entry which is preliminary data.</text>
</comment>
<dbReference type="SUPFAM" id="SSF56112">
    <property type="entry name" value="Protein kinase-like (PK-like)"/>
    <property type="match status" value="1"/>
</dbReference>
<evidence type="ECO:0000256" key="1">
    <source>
        <dbReference type="SAM" id="MobiDB-lite"/>
    </source>
</evidence>
<dbReference type="PANTHER" id="PTHR44305">
    <property type="entry name" value="SI:DKEY-192D15.2-RELATED"/>
    <property type="match status" value="1"/>
</dbReference>
<evidence type="ECO:0000313" key="3">
    <source>
        <dbReference type="EMBL" id="KAF9692809.1"/>
    </source>
</evidence>
<feature type="domain" description="Protein kinase" evidence="2">
    <location>
        <begin position="215"/>
        <end position="542"/>
    </location>
</feature>